<proteinExistence type="predicted"/>
<accession>A0ABV6UW34</accession>
<protein>
    <recommendedName>
        <fullName evidence="4">MarR family transcriptional regulator</fullName>
    </recommendedName>
</protein>
<dbReference type="EMBL" id="JBHEZZ010000023">
    <property type="protein sequence ID" value="MFC1405690.1"/>
    <property type="molecule type" value="Genomic_DNA"/>
</dbReference>
<feature type="region of interest" description="Disordered" evidence="1">
    <location>
        <begin position="78"/>
        <end position="98"/>
    </location>
</feature>
<comment type="caution">
    <text evidence="2">The sequence shown here is derived from an EMBL/GenBank/DDBJ whole genome shotgun (WGS) entry which is preliminary data.</text>
</comment>
<evidence type="ECO:0000313" key="2">
    <source>
        <dbReference type="EMBL" id="MFC1405690.1"/>
    </source>
</evidence>
<reference evidence="2 3" key="1">
    <citation type="submission" date="2024-09" db="EMBL/GenBank/DDBJ databases">
        <authorList>
            <person name="Lee S.D."/>
        </authorList>
    </citation>
    <scope>NUCLEOTIDE SEQUENCE [LARGE SCALE GENOMIC DNA]</scope>
    <source>
        <strain evidence="2 3">N1-5</strain>
    </source>
</reference>
<dbReference type="Proteomes" id="UP001592528">
    <property type="component" value="Unassembled WGS sequence"/>
</dbReference>
<gene>
    <name evidence="2" type="ORF">ACEZDJ_30815</name>
</gene>
<evidence type="ECO:0000256" key="1">
    <source>
        <dbReference type="SAM" id="MobiDB-lite"/>
    </source>
</evidence>
<name>A0ABV6UW34_9ACTN</name>
<organism evidence="2 3">
    <name type="scientific">Streptacidiphilus cavernicola</name>
    <dbReference type="NCBI Taxonomy" id="3342716"/>
    <lineage>
        <taxon>Bacteria</taxon>
        <taxon>Bacillati</taxon>
        <taxon>Actinomycetota</taxon>
        <taxon>Actinomycetes</taxon>
        <taxon>Kitasatosporales</taxon>
        <taxon>Streptomycetaceae</taxon>
        <taxon>Streptacidiphilus</taxon>
    </lineage>
</organism>
<evidence type="ECO:0008006" key="4">
    <source>
        <dbReference type="Google" id="ProtNLM"/>
    </source>
</evidence>
<evidence type="ECO:0000313" key="3">
    <source>
        <dbReference type="Proteomes" id="UP001592528"/>
    </source>
</evidence>
<dbReference type="RefSeq" id="WP_030266787.1">
    <property type="nucleotide sequence ID" value="NZ_JBHEZZ010000023.1"/>
</dbReference>
<keyword evidence="3" id="KW-1185">Reference proteome</keyword>
<sequence>MPEAERGPGAVDTSALSARGWEALGELRRLEDHGLTAARQPGGIHLATVKSLQKLGLAAIEDHPERDRKGRRWVARLTEAGRRATDAPGGSPAVDSAR</sequence>